<name>A0A8S5S2K4_9CAUD</name>
<accession>A0A8S5S2K4</accession>
<dbReference type="EMBL" id="BK032513">
    <property type="protein sequence ID" value="DAF45051.1"/>
    <property type="molecule type" value="Genomic_DNA"/>
</dbReference>
<reference evidence="1" key="1">
    <citation type="journal article" date="2021" name="Proc. Natl. Acad. Sci. U.S.A.">
        <title>A Catalog of Tens of Thousands of Viruses from Human Metagenomes Reveals Hidden Associations with Chronic Diseases.</title>
        <authorList>
            <person name="Tisza M.J."/>
            <person name="Buck C.B."/>
        </authorList>
    </citation>
    <scope>NUCLEOTIDE SEQUENCE</scope>
    <source>
        <strain evidence="1">CtCIv11</strain>
    </source>
</reference>
<evidence type="ECO:0000313" key="1">
    <source>
        <dbReference type="EMBL" id="DAF45051.1"/>
    </source>
</evidence>
<sequence length="70" mass="7724">MNNIIIKGIRTTTHGLAKELLSKPDDFLTVTVNDKECGIECIKTIKNHANIDDGVTHKTLICSEMSGNLR</sequence>
<organism evidence="1">
    <name type="scientific">Siphoviridae sp. ctCIv11</name>
    <dbReference type="NCBI Taxonomy" id="2827806"/>
    <lineage>
        <taxon>Viruses</taxon>
        <taxon>Duplodnaviria</taxon>
        <taxon>Heunggongvirae</taxon>
        <taxon>Uroviricota</taxon>
        <taxon>Caudoviricetes</taxon>
    </lineage>
</organism>
<proteinExistence type="predicted"/>
<protein>
    <submittedName>
        <fullName evidence="1">Uncharacterized protein</fullName>
    </submittedName>
</protein>